<keyword evidence="9" id="KW-1185">Reference proteome</keyword>
<dbReference type="Proteomes" id="UP000504615">
    <property type="component" value="Unplaced"/>
</dbReference>
<protein>
    <submittedName>
        <fullName evidence="10">Protein obstructor-E-like</fullName>
    </submittedName>
</protein>
<proteinExistence type="predicted"/>
<feature type="region of interest" description="Disordered" evidence="6">
    <location>
        <begin position="90"/>
        <end position="109"/>
    </location>
</feature>
<evidence type="ECO:0000256" key="1">
    <source>
        <dbReference type="ARBA" id="ARBA00022669"/>
    </source>
</evidence>
<evidence type="ECO:0000256" key="4">
    <source>
        <dbReference type="ARBA" id="ARBA00023157"/>
    </source>
</evidence>
<gene>
    <name evidence="10" type="primary">LOC105426899</name>
</gene>
<dbReference type="SUPFAM" id="SSF57625">
    <property type="entry name" value="Invertebrate chitin-binding proteins"/>
    <property type="match status" value="4"/>
</dbReference>
<accession>A0A6I9W409</accession>
<dbReference type="PROSITE" id="PS50940">
    <property type="entry name" value="CHIT_BIND_II"/>
    <property type="match status" value="3"/>
</dbReference>
<name>A0A6I9W409_9HYME</name>
<feature type="domain" description="Chitin-binding type-2" evidence="8">
    <location>
        <begin position="174"/>
        <end position="226"/>
    </location>
</feature>
<dbReference type="InterPro" id="IPR036508">
    <property type="entry name" value="Chitin-bd_dom_sf"/>
</dbReference>
<evidence type="ECO:0000256" key="3">
    <source>
        <dbReference type="ARBA" id="ARBA00022737"/>
    </source>
</evidence>
<organism evidence="9 10">
    <name type="scientific">Pogonomyrmex barbatus</name>
    <name type="common">red harvester ant</name>
    <dbReference type="NCBI Taxonomy" id="144034"/>
    <lineage>
        <taxon>Eukaryota</taxon>
        <taxon>Metazoa</taxon>
        <taxon>Ecdysozoa</taxon>
        <taxon>Arthropoda</taxon>
        <taxon>Hexapoda</taxon>
        <taxon>Insecta</taxon>
        <taxon>Pterygota</taxon>
        <taxon>Neoptera</taxon>
        <taxon>Endopterygota</taxon>
        <taxon>Hymenoptera</taxon>
        <taxon>Apocrita</taxon>
        <taxon>Aculeata</taxon>
        <taxon>Formicoidea</taxon>
        <taxon>Formicidae</taxon>
        <taxon>Myrmicinae</taxon>
        <taxon>Pogonomyrmex</taxon>
    </lineage>
</organism>
<dbReference type="InterPro" id="IPR051940">
    <property type="entry name" value="Chitin_bind-dev_reg"/>
</dbReference>
<evidence type="ECO:0000313" key="9">
    <source>
        <dbReference type="Proteomes" id="UP000504615"/>
    </source>
</evidence>
<dbReference type="InterPro" id="IPR002557">
    <property type="entry name" value="Chitin-bd_dom"/>
</dbReference>
<keyword evidence="5" id="KW-0325">Glycoprotein</keyword>
<keyword evidence="3" id="KW-0677">Repeat</keyword>
<dbReference type="KEGG" id="pbar:105426899"/>
<feature type="domain" description="Chitin-binding type-2" evidence="8">
    <location>
        <begin position="105"/>
        <end position="150"/>
    </location>
</feature>
<dbReference type="Gene3D" id="2.170.140.10">
    <property type="entry name" value="Chitin binding domain"/>
    <property type="match status" value="3"/>
</dbReference>
<dbReference type="SMART" id="SM00494">
    <property type="entry name" value="ChtBD2"/>
    <property type="match status" value="4"/>
</dbReference>
<evidence type="ECO:0000259" key="8">
    <source>
        <dbReference type="PROSITE" id="PS50940"/>
    </source>
</evidence>
<evidence type="ECO:0000313" key="10">
    <source>
        <dbReference type="RefSeq" id="XP_011636616.1"/>
    </source>
</evidence>
<evidence type="ECO:0000256" key="5">
    <source>
        <dbReference type="ARBA" id="ARBA00023180"/>
    </source>
</evidence>
<dbReference type="GO" id="GO:0005576">
    <property type="term" value="C:extracellular region"/>
    <property type="evidence" value="ECO:0007669"/>
    <property type="project" value="InterPro"/>
</dbReference>
<feature type="domain" description="Chitin-binding type-2" evidence="8">
    <location>
        <begin position="36"/>
        <end position="89"/>
    </location>
</feature>
<feature type="signal peptide" evidence="7">
    <location>
        <begin position="1"/>
        <end position="19"/>
    </location>
</feature>
<keyword evidence="1" id="KW-0147">Chitin-binding</keyword>
<keyword evidence="2 7" id="KW-0732">Signal</keyword>
<dbReference type="AlphaFoldDB" id="A0A6I9W409"/>
<dbReference type="OrthoDB" id="6020543at2759"/>
<evidence type="ECO:0000256" key="2">
    <source>
        <dbReference type="ARBA" id="ARBA00022729"/>
    </source>
</evidence>
<feature type="chain" id="PRO_5026960802" evidence="7">
    <location>
        <begin position="20"/>
        <end position="328"/>
    </location>
</feature>
<dbReference type="PANTHER" id="PTHR23301">
    <property type="entry name" value="CHITIN BINDING PERITROPHIN-A"/>
    <property type="match status" value="1"/>
</dbReference>
<dbReference type="Pfam" id="PF01607">
    <property type="entry name" value="CBM_14"/>
    <property type="match status" value="3"/>
</dbReference>
<dbReference type="GeneID" id="105426899"/>
<reference evidence="10" key="1">
    <citation type="submission" date="2025-08" db="UniProtKB">
        <authorList>
            <consortium name="RefSeq"/>
        </authorList>
    </citation>
    <scope>IDENTIFICATION</scope>
</reference>
<evidence type="ECO:0000256" key="7">
    <source>
        <dbReference type="SAM" id="SignalP"/>
    </source>
</evidence>
<evidence type="ECO:0000256" key="6">
    <source>
        <dbReference type="SAM" id="MobiDB-lite"/>
    </source>
</evidence>
<keyword evidence="4" id="KW-1015">Disulfide bond</keyword>
<sequence length="328" mass="37230">MKGIYLIAIVLLTSWTVSAASKLSIFFEADNECPVIDTCPPKLIHHESNCSRFYICNGGVKQIQDCAPGLYFSLRWRGCVKLEISDCQTPLPPPPPSTSTTPSPSRECEKDGQLLPHECNCTVYYQCVSGLKARRECPPGEGFNKYRRICEVGGCEATTTQEPTTLPTTTSTNSRICEEGTLSPHECQCDKYYECINGQKALRECGKGRHFDKEKLTCVDGEHCGICKDKDRKKHECNCNQFYECQGDVWYVRTCEKNEQYDESEKKCINLGACEREGSITSHQCDPRLWYECKGKIKKLHECEWGQHFNGTQCIPLCKLESMENYEL</sequence>
<dbReference type="PANTHER" id="PTHR23301:SF0">
    <property type="entry name" value="CHITIN-BINDING TYPE-2 DOMAIN-CONTAINING PROTEIN-RELATED"/>
    <property type="match status" value="1"/>
</dbReference>
<dbReference type="RefSeq" id="XP_011636616.1">
    <property type="nucleotide sequence ID" value="XM_011638314.2"/>
</dbReference>
<dbReference type="GO" id="GO:0008061">
    <property type="term" value="F:chitin binding"/>
    <property type="evidence" value="ECO:0007669"/>
    <property type="project" value="UniProtKB-KW"/>
</dbReference>